<accession>A0A2A9MJ78</accession>
<keyword evidence="3" id="KW-1185">Reference proteome</keyword>
<dbReference type="KEGG" id="bbes:BESB_009400"/>
<dbReference type="GeneID" id="40306002"/>
<reference evidence="2 3" key="1">
    <citation type="submission" date="2017-09" db="EMBL/GenBank/DDBJ databases">
        <title>Genome sequencing of Besnoitia besnoiti strain Bb-Ger1.</title>
        <authorList>
            <person name="Schares G."/>
            <person name="Venepally P."/>
            <person name="Lorenzi H.A."/>
        </authorList>
    </citation>
    <scope>NUCLEOTIDE SEQUENCE [LARGE SCALE GENOMIC DNA]</scope>
    <source>
        <strain evidence="2 3">Bb-Ger1</strain>
    </source>
</reference>
<feature type="compositionally biased region" description="Pro residues" evidence="1">
    <location>
        <begin position="1"/>
        <end position="24"/>
    </location>
</feature>
<feature type="compositionally biased region" description="Pro residues" evidence="1">
    <location>
        <begin position="81"/>
        <end position="93"/>
    </location>
</feature>
<name>A0A2A9MJ78_BESBE</name>
<feature type="compositionally biased region" description="Pro residues" evidence="1">
    <location>
        <begin position="100"/>
        <end position="126"/>
    </location>
</feature>
<evidence type="ECO:0000313" key="3">
    <source>
        <dbReference type="Proteomes" id="UP000224006"/>
    </source>
</evidence>
<dbReference type="EMBL" id="NWUJ01000001">
    <property type="protein sequence ID" value="PFH38598.1"/>
    <property type="molecule type" value="Genomic_DNA"/>
</dbReference>
<evidence type="ECO:0000256" key="1">
    <source>
        <dbReference type="SAM" id="MobiDB-lite"/>
    </source>
</evidence>
<feature type="compositionally biased region" description="Basic residues" evidence="1">
    <location>
        <begin position="155"/>
        <end position="172"/>
    </location>
</feature>
<feature type="region of interest" description="Disordered" evidence="1">
    <location>
        <begin position="1"/>
        <end position="189"/>
    </location>
</feature>
<dbReference type="Gene3D" id="2.130.10.10">
    <property type="entry name" value="YVTN repeat-like/Quinoprotein amine dehydrogenase"/>
    <property type="match status" value="1"/>
</dbReference>
<feature type="region of interest" description="Disordered" evidence="1">
    <location>
        <begin position="412"/>
        <end position="432"/>
    </location>
</feature>
<organism evidence="2 3">
    <name type="scientific">Besnoitia besnoiti</name>
    <name type="common">Apicomplexan protozoan</name>
    <dbReference type="NCBI Taxonomy" id="94643"/>
    <lineage>
        <taxon>Eukaryota</taxon>
        <taxon>Sar</taxon>
        <taxon>Alveolata</taxon>
        <taxon>Apicomplexa</taxon>
        <taxon>Conoidasida</taxon>
        <taxon>Coccidia</taxon>
        <taxon>Eucoccidiorida</taxon>
        <taxon>Eimeriorina</taxon>
        <taxon>Sarcocystidae</taxon>
        <taxon>Besnoitia</taxon>
    </lineage>
</organism>
<sequence length="432" mass="45997">MGPPGMMPPGGPPRGPGGAPPPGIRGPMPAGMMPGGPRPQGPLGAGPVPGGPRPQESAGMGPAPGGSPMPGAPPMQGGPRPGMPPPGAMPPFMGPDGRPMMPPPGAPGGPPMGMPRPGMPGQPPMMPGLAPGQQAGTGGMPPASPSSRHPGAGKPHPHTLARKGSPTRRGRGMGKIEDDERSDTQFGEEVSPKGLQTFARLVALNDVGDLGAWNGFNWKSRRLSSDFLIKIAHDNDGRLWAITENHQVGKLTTTGFKSFGYIGHEDLIDIAFDPKDNSMWAINRIGELLHWVGYTWDKKFHAGFHKLKALAFDRKGNLWAINTACEVGMWDESEQQWDLKEVPGAARLHTLAFDENNKLWVLGSNGELMLLVGTRWVVYGWVACWKFKDIAFRWSTQAIQKLRSMRSTGTIVASHPGVSQPEAIPGPQRPQD</sequence>
<dbReference type="SUPFAM" id="SSF63829">
    <property type="entry name" value="Calcium-dependent phosphotriesterase"/>
    <property type="match status" value="1"/>
</dbReference>
<dbReference type="RefSeq" id="XP_029222607.1">
    <property type="nucleotide sequence ID" value="XM_029359694.1"/>
</dbReference>
<protein>
    <submittedName>
        <fullName evidence="2">Uncharacterized protein</fullName>
    </submittedName>
</protein>
<proteinExistence type="predicted"/>
<comment type="caution">
    <text evidence="2">The sequence shown here is derived from an EMBL/GenBank/DDBJ whole genome shotgun (WGS) entry which is preliminary data.</text>
</comment>
<dbReference type="Proteomes" id="UP000224006">
    <property type="component" value="Chromosome I"/>
</dbReference>
<evidence type="ECO:0000313" key="2">
    <source>
        <dbReference type="EMBL" id="PFH38598.1"/>
    </source>
</evidence>
<dbReference type="STRING" id="94643.A0A2A9MJ78"/>
<gene>
    <name evidence="2" type="ORF">BESB_009400</name>
</gene>
<dbReference type="VEuPathDB" id="ToxoDB:BESB_009400"/>
<dbReference type="OrthoDB" id="331876at2759"/>
<dbReference type="AlphaFoldDB" id="A0A2A9MJ78"/>
<dbReference type="InterPro" id="IPR015943">
    <property type="entry name" value="WD40/YVTN_repeat-like_dom_sf"/>
</dbReference>